<comment type="catalytic activity">
    <reaction evidence="3">
        <text>a 5'-end (N(2),N(7)-dimethyl 5'-triphosphoguanosine)-ribonucleoside in snoRNA + S-adenosyl-L-methionine = a 5'-end (N(2),N(2),N(7)-trimethyl 5'-triphosphoguanosine)-ribonucleoside in snoRNA + S-adenosyl-L-homocysteine + H(+)</text>
        <dbReference type="Rhea" id="RHEA:78507"/>
        <dbReference type="Rhea" id="RHEA-COMP:19088"/>
        <dbReference type="Rhea" id="RHEA-COMP:19090"/>
        <dbReference type="ChEBI" id="CHEBI:15378"/>
        <dbReference type="ChEBI" id="CHEBI:57856"/>
        <dbReference type="ChEBI" id="CHEBI:59789"/>
        <dbReference type="ChEBI" id="CHEBI:167623"/>
        <dbReference type="ChEBI" id="CHEBI:172880"/>
    </reaction>
    <physiologicalReaction direction="left-to-right" evidence="3">
        <dbReference type="Rhea" id="RHEA:78508"/>
    </physiologicalReaction>
</comment>
<gene>
    <name evidence="9" type="ORF">TPAR_03626</name>
</gene>
<protein>
    <recommendedName>
        <fullName evidence="1">Trimethylguanosine synthase</fullName>
    </recommendedName>
    <alternativeName>
        <fullName evidence="7">Cap-specific guanine-N(2) methyltransferase</fullName>
    </alternativeName>
</protein>
<evidence type="ECO:0000313" key="10">
    <source>
        <dbReference type="Proteomes" id="UP000237481"/>
    </source>
</evidence>
<dbReference type="InterPro" id="IPR029063">
    <property type="entry name" value="SAM-dependent_MTases_sf"/>
</dbReference>
<evidence type="ECO:0000256" key="8">
    <source>
        <dbReference type="SAM" id="MobiDB-lite"/>
    </source>
</evidence>
<dbReference type="STRING" id="94208.A0A2S4L1A3"/>
<evidence type="ECO:0000256" key="1">
    <source>
        <dbReference type="ARBA" id="ARBA00018517"/>
    </source>
</evidence>
<feature type="region of interest" description="Disordered" evidence="8">
    <location>
        <begin position="1"/>
        <end position="21"/>
    </location>
</feature>
<sequence length="308" mass="33927">MGNSMGSERGPEDGEGAGYSMEPAEKFPLTDVCHHYEGKHEVPWDIQKYFAQRYSIFSWYDEGVYLTDDAWFGVTPEPVANQIAIDIGAADEKKTILIDAFAGAGGNTIAFALSERWKRVIAIERDASALACAQHNAEIYGVDPSMITWIHGDSFEYLDALANHPGKLHPDLRVNMDTTVLFSSPPWGGPGYRSDEVFDLHTMRPYSLDQLHEAYKPMDHVLFLPRTSNIRQVAKLAPTGCKIEVVQYCMQGASKAMAAYVPARKPTSRDDKPGEEPPVEDRMSTDSDSSPSVEKSTAPANGSDSSES</sequence>
<comment type="similarity">
    <text evidence="2">Belongs to the methyltransferase superfamily. Trimethylguanosine synthase family.</text>
</comment>
<comment type="catalytic activity">
    <reaction evidence="5">
        <text>a 5'-end (N(2),N(7)-dimethyl 5'-triphosphoguanosine)-ribonucleoside in snRNA + S-adenosyl-L-methionine = a 5'-end (N(2),N(2),N(7)-trimethyl 5'-triphosphoguanosine)-ribonucleoside in snRNA + S-adenosyl-L-homocysteine + H(+)</text>
        <dbReference type="Rhea" id="RHEA:78479"/>
        <dbReference type="Rhea" id="RHEA-COMP:19087"/>
        <dbReference type="Rhea" id="RHEA-COMP:19089"/>
        <dbReference type="ChEBI" id="CHEBI:15378"/>
        <dbReference type="ChEBI" id="CHEBI:57856"/>
        <dbReference type="ChEBI" id="CHEBI:59789"/>
        <dbReference type="ChEBI" id="CHEBI:167623"/>
        <dbReference type="ChEBI" id="CHEBI:172880"/>
    </reaction>
    <physiologicalReaction direction="left-to-right" evidence="5">
        <dbReference type="Rhea" id="RHEA:78480"/>
    </physiologicalReaction>
</comment>
<reference evidence="9 10" key="1">
    <citation type="submission" date="2018-01" db="EMBL/GenBank/DDBJ databases">
        <title>Harnessing the power of phylogenomics to disentangle the directionality and signatures of interkingdom host jumping in the parasitic fungal genus Tolypocladium.</title>
        <authorList>
            <person name="Quandt C.A."/>
            <person name="Patterson W."/>
            <person name="Spatafora J.W."/>
        </authorList>
    </citation>
    <scope>NUCLEOTIDE SEQUENCE [LARGE SCALE GENOMIC DNA]</scope>
    <source>
        <strain evidence="9 10">NRBC 100945</strain>
    </source>
</reference>
<dbReference type="FunFam" id="3.40.50.150:FF:000270">
    <property type="entry name" value="RNA methylase family protein"/>
    <property type="match status" value="1"/>
</dbReference>
<evidence type="ECO:0000256" key="7">
    <source>
        <dbReference type="ARBA" id="ARBA00049790"/>
    </source>
</evidence>
<organism evidence="9 10">
    <name type="scientific">Tolypocladium paradoxum</name>
    <dbReference type="NCBI Taxonomy" id="94208"/>
    <lineage>
        <taxon>Eukaryota</taxon>
        <taxon>Fungi</taxon>
        <taxon>Dikarya</taxon>
        <taxon>Ascomycota</taxon>
        <taxon>Pezizomycotina</taxon>
        <taxon>Sordariomycetes</taxon>
        <taxon>Hypocreomycetidae</taxon>
        <taxon>Hypocreales</taxon>
        <taxon>Ophiocordycipitaceae</taxon>
        <taxon>Tolypocladium</taxon>
    </lineage>
</organism>
<dbReference type="Gene3D" id="3.40.50.150">
    <property type="entry name" value="Vaccinia Virus protein VP39"/>
    <property type="match status" value="1"/>
</dbReference>
<comment type="caution">
    <text evidence="9">The sequence shown here is derived from an EMBL/GenBank/DDBJ whole genome shotgun (WGS) entry which is preliminary data.</text>
</comment>
<accession>A0A2S4L1A3</accession>
<dbReference type="EMBL" id="PKSG01000355">
    <property type="protein sequence ID" value="POR36177.1"/>
    <property type="molecule type" value="Genomic_DNA"/>
</dbReference>
<proteinExistence type="inferred from homology"/>
<dbReference type="CDD" id="cd02440">
    <property type="entry name" value="AdoMet_MTases"/>
    <property type="match status" value="1"/>
</dbReference>
<dbReference type="InterPro" id="IPR019012">
    <property type="entry name" value="RNA_cap_Gua-N2-MeTrfase"/>
</dbReference>
<dbReference type="PANTHER" id="PTHR14741:SF32">
    <property type="entry name" value="TRIMETHYLGUANOSINE SYNTHASE"/>
    <property type="match status" value="1"/>
</dbReference>
<evidence type="ECO:0000256" key="3">
    <source>
        <dbReference type="ARBA" id="ARBA00047418"/>
    </source>
</evidence>
<evidence type="ECO:0000313" key="9">
    <source>
        <dbReference type="EMBL" id="POR36177.1"/>
    </source>
</evidence>
<feature type="compositionally biased region" description="Polar residues" evidence="8">
    <location>
        <begin position="286"/>
        <end position="308"/>
    </location>
</feature>
<dbReference type="PANTHER" id="PTHR14741">
    <property type="entry name" value="S-ADENOSYLMETHIONINE-DEPENDENT METHYLTRANSFERASE RELATED"/>
    <property type="match status" value="1"/>
</dbReference>
<evidence type="ECO:0000256" key="2">
    <source>
        <dbReference type="ARBA" id="ARBA00025783"/>
    </source>
</evidence>
<name>A0A2S4L1A3_9HYPO</name>
<dbReference type="Proteomes" id="UP000237481">
    <property type="component" value="Unassembled WGS sequence"/>
</dbReference>
<dbReference type="Pfam" id="PF09445">
    <property type="entry name" value="Methyltransf_15"/>
    <property type="match status" value="1"/>
</dbReference>
<feature type="compositionally biased region" description="Basic and acidic residues" evidence="8">
    <location>
        <begin position="267"/>
        <end position="285"/>
    </location>
</feature>
<comment type="catalytic activity">
    <reaction evidence="4">
        <text>a 5'-end (N(7)-methyl 5'-triphosphoguanosine)-ribonucleoside in snoRNA + S-adenosyl-L-methionine = a 5'-end (N(2),N(7)-dimethyl 5'-triphosphoguanosine)-ribonucleoside in snoRNA + S-adenosyl-L-homocysteine + H(+)</text>
        <dbReference type="Rhea" id="RHEA:78475"/>
        <dbReference type="Rhea" id="RHEA-COMP:19086"/>
        <dbReference type="Rhea" id="RHEA-COMP:19088"/>
        <dbReference type="ChEBI" id="CHEBI:15378"/>
        <dbReference type="ChEBI" id="CHEBI:57856"/>
        <dbReference type="ChEBI" id="CHEBI:59789"/>
        <dbReference type="ChEBI" id="CHEBI:156461"/>
        <dbReference type="ChEBI" id="CHEBI:172880"/>
    </reaction>
    <physiologicalReaction direction="left-to-right" evidence="4">
        <dbReference type="Rhea" id="RHEA:78476"/>
    </physiologicalReaction>
</comment>
<evidence type="ECO:0000256" key="5">
    <source>
        <dbReference type="ARBA" id="ARBA00048763"/>
    </source>
</evidence>
<dbReference type="GO" id="GO:0071164">
    <property type="term" value="F:RNA cap trimethylguanosine synthase activity"/>
    <property type="evidence" value="ECO:0007669"/>
    <property type="project" value="TreeGrafter"/>
</dbReference>
<feature type="region of interest" description="Disordered" evidence="8">
    <location>
        <begin position="260"/>
        <end position="308"/>
    </location>
</feature>
<dbReference type="SUPFAM" id="SSF53335">
    <property type="entry name" value="S-adenosyl-L-methionine-dependent methyltransferases"/>
    <property type="match status" value="1"/>
</dbReference>
<comment type="catalytic activity">
    <reaction evidence="6">
        <text>a 5'-end (N(7)-methyl 5'-triphosphoguanosine)-ribonucleoside in snRNA + S-adenosyl-L-methionine = a 5'-end (N(2),N(7)-dimethyl 5'-triphosphoguanosine)-ribonucleoside in snRNA + S-adenosyl-L-homocysteine + H(+)</text>
        <dbReference type="Rhea" id="RHEA:78471"/>
        <dbReference type="Rhea" id="RHEA-COMP:19085"/>
        <dbReference type="Rhea" id="RHEA-COMP:19087"/>
        <dbReference type="ChEBI" id="CHEBI:15378"/>
        <dbReference type="ChEBI" id="CHEBI:57856"/>
        <dbReference type="ChEBI" id="CHEBI:59789"/>
        <dbReference type="ChEBI" id="CHEBI:156461"/>
        <dbReference type="ChEBI" id="CHEBI:172880"/>
    </reaction>
    <physiologicalReaction direction="left-to-right" evidence="6">
        <dbReference type="Rhea" id="RHEA:78472"/>
    </physiologicalReaction>
</comment>
<dbReference type="AlphaFoldDB" id="A0A2S4L1A3"/>
<keyword evidence="10" id="KW-1185">Reference proteome</keyword>
<evidence type="ECO:0000256" key="6">
    <source>
        <dbReference type="ARBA" id="ARBA00049075"/>
    </source>
</evidence>
<dbReference type="OrthoDB" id="194443at2759"/>
<dbReference type="GO" id="GO:0005634">
    <property type="term" value="C:nucleus"/>
    <property type="evidence" value="ECO:0007669"/>
    <property type="project" value="TreeGrafter"/>
</dbReference>
<evidence type="ECO:0000256" key="4">
    <source>
        <dbReference type="ARBA" id="ARBA00048740"/>
    </source>
</evidence>